<protein>
    <submittedName>
        <fullName evidence="3">Uncharacterized protein</fullName>
    </submittedName>
</protein>
<proteinExistence type="predicted"/>
<gene>
    <name evidence="3" type="ORF">EGYM00163_LOCUS21032</name>
</gene>
<keyword evidence="1" id="KW-0175">Coiled coil</keyword>
<dbReference type="AlphaFoldDB" id="A0A7S4CZ00"/>
<dbReference type="Gene3D" id="1.10.287.1490">
    <property type="match status" value="1"/>
</dbReference>
<organism evidence="3">
    <name type="scientific">Eutreptiella gymnastica</name>
    <dbReference type="NCBI Taxonomy" id="73025"/>
    <lineage>
        <taxon>Eukaryota</taxon>
        <taxon>Discoba</taxon>
        <taxon>Euglenozoa</taxon>
        <taxon>Euglenida</taxon>
        <taxon>Spirocuta</taxon>
        <taxon>Euglenophyceae</taxon>
        <taxon>Eutreptiales</taxon>
        <taxon>Eutreptiaceae</taxon>
        <taxon>Eutreptiella</taxon>
    </lineage>
</organism>
<feature type="region of interest" description="Disordered" evidence="2">
    <location>
        <begin position="166"/>
        <end position="199"/>
    </location>
</feature>
<evidence type="ECO:0000256" key="1">
    <source>
        <dbReference type="SAM" id="Coils"/>
    </source>
</evidence>
<evidence type="ECO:0000313" key="3">
    <source>
        <dbReference type="EMBL" id="CAE0809898.1"/>
    </source>
</evidence>
<accession>A0A7S4CZ00</accession>
<evidence type="ECO:0000256" key="2">
    <source>
        <dbReference type="SAM" id="MobiDB-lite"/>
    </source>
</evidence>
<dbReference type="EMBL" id="HBJA01059424">
    <property type="protein sequence ID" value="CAE0809898.1"/>
    <property type="molecule type" value="Transcribed_RNA"/>
</dbReference>
<name>A0A7S4CZ00_9EUGL</name>
<reference evidence="3" key="1">
    <citation type="submission" date="2021-01" db="EMBL/GenBank/DDBJ databases">
        <authorList>
            <person name="Corre E."/>
            <person name="Pelletier E."/>
            <person name="Niang G."/>
            <person name="Scheremetjew M."/>
            <person name="Finn R."/>
            <person name="Kale V."/>
            <person name="Holt S."/>
            <person name="Cochrane G."/>
            <person name="Meng A."/>
            <person name="Brown T."/>
            <person name="Cohen L."/>
        </authorList>
    </citation>
    <scope>NUCLEOTIDE SEQUENCE</scope>
    <source>
        <strain evidence="3">CCMP1594</strain>
    </source>
</reference>
<feature type="coiled-coil region" evidence="1">
    <location>
        <begin position="34"/>
        <end position="166"/>
    </location>
</feature>
<sequence>MEKIRLDKEREEVRWSAGERQAEMDQVTRYHDQLNDLGDMLRKEQEEVNTLTALLQSREQEADAVTQQNAKLLKELRGCQSELQDLQETHGRLQTTHVRLERDLKQKEEQLERVTEEKEKALANATRLKGEVVELQDAVDSRARELAETKRQHQDTTTRLQNLQERLKESPKATETPSPVRHSVVDVKPPRPDLTPKSSAASPIARVLKFRDAKSGLLVAGVLCLCTFSYFFSAGGDQEQLVQRNLQLGQVNFRQREELDSCHKSVNILTERLAKCSAGPKPSAGEEADK</sequence>